<evidence type="ECO:0000313" key="2">
    <source>
        <dbReference type="EMBL" id="KAJ3574496.1"/>
    </source>
</evidence>
<dbReference type="EMBL" id="JANIEX010000066">
    <property type="protein sequence ID" value="KAJ3574496.1"/>
    <property type="molecule type" value="Genomic_DNA"/>
</dbReference>
<evidence type="ECO:0000313" key="3">
    <source>
        <dbReference type="Proteomes" id="UP001213000"/>
    </source>
</evidence>
<feature type="region of interest" description="Disordered" evidence="1">
    <location>
        <begin position="1"/>
        <end position="157"/>
    </location>
</feature>
<dbReference type="AlphaFoldDB" id="A0AAD5YZG7"/>
<feature type="compositionally biased region" description="Basic residues" evidence="1">
    <location>
        <begin position="117"/>
        <end position="134"/>
    </location>
</feature>
<feature type="region of interest" description="Disordered" evidence="1">
    <location>
        <begin position="472"/>
        <end position="506"/>
    </location>
</feature>
<reference evidence="2" key="1">
    <citation type="submission" date="2022-07" db="EMBL/GenBank/DDBJ databases">
        <title>Genome Sequence of Leucocoprinus birnbaumii.</title>
        <authorList>
            <person name="Buettner E."/>
        </authorList>
    </citation>
    <scope>NUCLEOTIDE SEQUENCE</scope>
    <source>
        <strain evidence="2">VT141</strain>
    </source>
</reference>
<evidence type="ECO:0000256" key="1">
    <source>
        <dbReference type="SAM" id="MobiDB-lite"/>
    </source>
</evidence>
<feature type="compositionally biased region" description="Acidic residues" evidence="1">
    <location>
        <begin position="21"/>
        <end position="30"/>
    </location>
</feature>
<sequence>MPLRENKRPDNNNKDVGDQSDVVEIEDEGCPETTSTEGSSGGNIDDPAAVGGSQKRTINEVTSPITKSDKPKKKKKTDVSGIAKGWDDPDAAIFHPPSSQPIRHPSTSSVSDTGTATKKKSKKPSPKKKKKGTKGTKGTKETYYEPGGLVSEPEGSEVEEVPKYIGSTLASKVKCIVKIELVNEINRRKVAEKGEKKRGPRPTRAVLGDAEEKILIGEVIPRACDILSAQRAWTQLSKKDIARIWNDCFPESIHVDLESVDDTEVTWADYAIGLVTRDVANRLNYLPRAQHVVANLLSKLSQEDHIKRIQSWLGGDNSEEWKDRINKKPPFLYESAFEENWDGKELKGLYMSPPIIHTLAVYYEATVCAEPRSIYDFCERPVRAVVTAIHAVHHTLINSVDTGSYKIVKSSKLSHFSASNWDDEVIAKPQPGGPTHKPITERRDKAIKTLDNSRWQEIAEYSEKTAREYIKNKCKKNKPATTNQEGEGIKFDWGSDSEPLIESDSD</sequence>
<name>A0AAD5YZG7_9AGAR</name>
<keyword evidence="3" id="KW-1185">Reference proteome</keyword>
<feature type="compositionally biased region" description="Basic and acidic residues" evidence="1">
    <location>
        <begin position="1"/>
        <end position="17"/>
    </location>
</feature>
<organism evidence="2 3">
    <name type="scientific">Leucocoprinus birnbaumii</name>
    <dbReference type="NCBI Taxonomy" id="56174"/>
    <lineage>
        <taxon>Eukaryota</taxon>
        <taxon>Fungi</taxon>
        <taxon>Dikarya</taxon>
        <taxon>Basidiomycota</taxon>
        <taxon>Agaricomycotina</taxon>
        <taxon>Agaricomycetes</taxon>
        <taxon>Agaricomycetidae</taxon>
        <taxon>Agaricales</taxon>
        <taxon>Agaricineae</taxon>
        <taxon>Agaricaceae</taxon>
        <taxon>Leucocoprinus</taxon>
    </lineage>
</organism>
<protein>
    <submittedName>
        <fullName evidence="2">Uncharacterized protein</fullName>
    </submittedName>
</protein>
<gene>
    <name evidence="2" type="ORF">NP233_g1730</name>
</gene>
<proteinExistence type="predicted"/>
<dbReference type="Proteomes" id="UP001213000">
    <property type="component" value="Unassembled WGS sequence"/>
</dbReference>
<comment type="caution">
    <text evidence="2">The sequence shown here is derived from an EMBL/GenBank/DDBJ whole genome shotgun (WGS) entry which is preliminary data.</text>
</comment>
<accession>A0AAD5YZG7</accession>